<accession>A0A975D387</accession>
<comment type="similarity">
    <text evidence="2 7">Belongs to the PstS family.</text>
</comment>
<reference evidence="10" key="1">
    <citation type="submission" date="2020-07" db="EMBL/GenBank/DDBJ databases">
        <authorList>
            <person name="Camacho E."/>
        </authorList>
    </citation>
    <scope>NUCLEOTIDE SEQUENCE</scope>
    <source>
        <strain evidence="10">MPO218</strain>
    </source>
</reference>
<evidence type="ECO:0000313" key="10">
    <source>
        <dbReference type="EMBL" id="QTH22127.1"/>
    </source>
</evidence>
<dbReference type="Gene3D" id="3.40.190.10">
    <property type="entry name" value="Periplasmic binding protein-like II"/>
    <property type="match status" value="2"/>
</dbReference>
<reference evidence="10" key="2">
    <citation type="submission" date="2021-04" db="EMBL/GenBank/DDBJ databases">
        <title>Isolation and genomic analysis of the ibuprofen-degrading bacterium Sphingomonas strain MPO218.</title>
        <authorList>
            <person name="Aulestia M."/>
            <person name="Flores A."/>
            <person name="Mangas E.L."/>
            <person name="Perez-Pulido A.J."/>
            <person name="Santero E."/>
            <person name="Camacho E.M."/>
        </authorList>
    </citation>
    <scope>NUCLEOTIDE SEQUENCE</scope>
    <source>
        <strain evidence="10">MPO218</strain>
    </source>
</reference>
<dbReference type="PANTHER" id="PTHR42996:SF1">
    <property type="entry name" value="PHOSPHATE-BINDING PROTEIN PSTS"/>
    <property type="match status" value="1"/>
</dbReference>
<proteinExistence type="inferred from homology"/>
<dbReference type="AlphaFoldDB" id="A0A975D387"/>
<comment type="subunit">
    <text evidence="3 7">The complex is composed of two ATP-binding proteins (PstB), two transmembrane proteins (PstC and PstA) and a solute-binding protein (PstS).</text>
</comment>
<gene>
    <name evidence="10" type="primary">pstS</name>
    <name evidence="10" type="ORF">HRJ34_00890</name>
</gene>
<dbReference type="NCBIfam" id="TIGR00975">
    <property type="entry name" value="3a0107s03"/>
    <property type="match status" value="1"/>
</dbReference>
<evidence type="ECO:0000256" key="6">
    <source>
        <dbReference type="ARBA" id="ARBA00022592"/>
    </source>
</evidence>
<dbReference type="CDD" id="cd13565">
    <property type="entry name" value="PBP2_PstS"/>
    <property type="match status" value="1"/>
</dbReference>
<feature type="signal peptide" evidence="8">
    <location>
        <begin position="1"/>
        <end position="25"/>
    </location>
</feature>
<evidence type="ECO:0000256" key="4">
    <source>
        <dbReference type="ARBA" id="ARBA00021889"/>
    </source>
</evidence>
<dbReference type="InterPro" id="IPR050962">
    <property type="entry name" value="Phosphate-bind_PstS"/>
</dbReference>
<dbReference type="PIRSF" id="PIRSF002756">
    <property type="entry name" value="PstS"/>
    <property type="match status" value="1"/>
</dbReference>
<name>A0A975D387_9SPHN</name>
<evidence type="ECO:0000256" key="2">
    <source>
        <dbReference type="ARBA" id="ARBA00008725"/>
    </source>
</evidence>
<keyword evidence="5 7" id="KW-0813">Transport</keyword>
<dbReference type="InterPro" id="IPR024370">
    <property type="entry name" value="PBP_domain"/>
</dbReference>
<organism evidence="10 11">
    <name type="scientific">Rhizorhabdus wittichii</name>
    <dbReference type="NCBI Taxonomy" id="160791"/>
    <lineage>
        <taxon>Bacteria</taxon>
        <taxon>Pseudomonadati</taxon>
        <taxon>Pseudomonadota</taxon>
        <taxon>Alphaproteobacteria</taxon>
        <taxon>Sphingomonadales</taxon>
        <taxon>Sphingomonadaceae</taxon>
        <taxon>Rhizorhabdus</taxon>
    </lineage>
</organism>
<sequence length="349" mass="36527">MLKHFVAALSAGLVLASGMVSPAHAANISGAGATFPAPLYAKWAETYKATTGIGLNYQAIGSGGGIKQIKAKTVDFGASDKPLKPDELAAAGLYQFPTVMGGVVPIVNLPGVKPGQIKLTGAVLADIFMGGIRKWNDPRIARLNPGVKLMPMPITVVHRSDGSGTSFLFTTYLAMKNPVWAKKVGASDAVSWPTGIGGKGNDGVSAFVKQTMGSIGYVEYAYAKQNRATFVLLQNKAGQFVAPGAANFAAAAAGAQWAKAPGNYVLLLDQPGPKTWPITGATFILVYRNQADPATGGSVLKFFDWAYKAGDASAAQLDYVPLPAAVKTLVRKQWLTSVTAGRKPVYVPR</sequence>
<dbReference type="EMBL" id="CP059319">
    <property type="protein sequence ID" value="QTH22127.1"/>
    <property type="molecule type" value="Genomic_DNA"/>
</dbReference>
<dbReference type="Proteomes" id="UP000664914">
    <property type="component" value="Chromosome"/>
</dbReference>
<dbReference type="GO" id="GO:0035435">
    <property type="term" value="P:phosphate ion transmembrane transport"/>
    <property type="evidence" value="ECO:0007669"/>
    <property type="project" value="InterPro"/>
</dbReference>
<dbReference type="RefSeq" id="WP_016746644.1">
    <property type="nucleotide sequence ID" value="NZ_CP059319.1"/>
</dbReference>
<evidence type="ECO:0000256" key="3">
    <source>
        <dbReference type="ARBA" id="ARBA00011529"/>
    </source>
</evidence>
<evidence type="ECO:0000256" key="8">
    <source>
        <dbReference type="SAM" id="SignalP"/>
    </source>
</evidence>
<dbReference type="InterPro" id="IPR005673">
    <property type="entry name" value="ABC_phos-bd_PstS"/>
</dbReference>
<evidence type="ECO:0000313" key="11">
    <source>
        <dbReference type="Proteomes" id="UP000664914"/>
    </source>
</evidence>
<dbReference type="NCBIfam" id="NF008171">
    <property type="entry name" value="PRK10918.1"/>
    <property type="match status" value="1"/>
</dbReference>
<dbReference type="GO" id="GO:0042301">
    <property type="term" value="F:phosphate ion binding"/>
    <property type="evidence" value="ECO:0007669"/>
    <property type="project" value="InterPro"/>
</dbReference>
<evidence type="ECO:0000256" key="5">
    <source>
        <dbReference type="ARBA" id="ARBA00022448"/>
    </source>
</evidence>
<dbReference type="SUPFAM" id="SSF53850">
    <property type="entry name" value="Periplasmic binding protein-like II"/>
    <property type="match status" value="1"/>
</dbReference>
<keyword evidence="6 7" id="KW-0592">Phosphate transport</keyword>
<keyword evidence="8" id="KW-0732">Signal</keyword>
<comment type="function">
    <text evidence="1 7">Part of the ABC transporter complex PstSACB involved in phosphate import.</text>
</comment>
<evidence type="ECO:0000256" key="7">
    <source>
        <dbReference type="PIRNR" id="PIRNR002756"/>
    </source>
</evidence>
<evidence type="ECO:0000259" key="9">
    <source>
        <dbReference type="Pfam" id="PF12849"/>
    </source>
</evidence>
<dbReference type="PANTHER" id="PTHR42996">
    <property type="entry name" value="PHOSPHATE-BINDING PROTEIN PSTS"/>
    <property type="match status" value="1"/>
</dbReference>
<dbReference type="Pfam" id="PF12849">
    <property type="entry name" value="PBP_like_2"/>
    <property type="match status" value="1"/>
</dbReference>
<evidence type="ECO:0000256" key="1">
    <source>
        <dbReference type="ARBA" id="ARBA00002841"/>
    </source>
</evidence>
<feature type="chain" id="PRO_5037538325" description="Phosphate-binding protein PstS" evidence="8">
    <location>
        <begin position="26"/>
        <end position="349"/>
    </location>
</feature>
<feature type="domain" description="PBP" evidence="9">
    <location>
        <begin position="24"/>
        <end position="307"/>
    </location>
</feature>
<protein>
    <recommendedName>
        <fullName evidence="4 7">Phosphate-binding protein PstS</fullName>
    </recommendedName>
</protein>
<dbReference type="GO" id="GO:0043190">
    <property type="term" value="C:ATP-binding cassette (ABC) transporter complex"/>
    <property type="evidence" value="ECO:0007669"/>
    <property type="project" value="InterPro"/>
</dbReference>